<dbReference type="EMBL" id="AMZH03001533">
    <property type="protein sequence ID" value="RRT78971.1"/>
    <property type="molecule type" value="Genomic_DNA"/>
</dbReference>
<organism evidence="3 4">
    <name type="scientific">Ensete ventricosum</name>
    <name type="common">Abyssinian banana</name>
    <name type="synonym">Musa ensete</name>
    <dbReference type="NCBI Taxonomy" id="4639"/>
    <lineage>
        <taxon>Eukaryota</taxon>
        <taxon>Viridiplantae</taxon>
        <taxon>Streptophyta</taxon>
        <taxon>Embryophyta</taxon>
        <taxon>Tracheophyta</taxon>
        <taxon>Spermatophyta</taxon>
        <taxon>Magnoliopsida</taxon>
        <taxon>Liliopsida</taxon>
        <taxon>Zingiberales</taxon>
        <taxon>Musaceae</taxon>
        <taxon>Ensete</taxon>
    </lineage>
</organism>
<evidence type="ECO:0000259" key="2">
    <source>
        <dbReference type="Pfam" id="PF02179"/>
    </source>
</evidence>
<dbReference type="GO" id="GO:0005737">
    <property type="term" value="C:cytoplasm"/>
    <property type="evidence" value="ECO:0007669"/>
    <property type="project" value="TreeGrafter"/>
</dbReference>
<evidence type="ECO:0000313" key="4">
    <source>
        <dbReference type="Proteomes" id="UP000287651"/>
    </source>
</evidence>
<dbReference type="GO" id="GO:0050821">
    <property type="term" value="P:protein stabilization"/>
    <property type="evidence" value="ECO:0007669"/>
    <property type="project" value="TreeGrafter"/>
</dbReference>
<evidence type="ECO:0000256" key="1">
    <source>
        <dbReference type="ARBA" id="ARBA00023186"/>
    </source>
</evidence>
<proteinExistence type="predicted"/>
<dbReference type="Pfam" id="PF02179">
    <property type="entry name" value="BAG"/>
    <property type="match status" value="1"/>
</dbReference>
<dbReference type="AlphaFoldDB" id="A0A427ARV5"/>
<dbReference type="SUPFAM" id="SSF63491">
    <property type="entry name" value="BAG domain"/>
    <property type="match status" value="1"/>
</dbReference>
<comment type="caution">
    <text evidence="3">The sequence shown here is derived from an EMBL/GenBank/DDBJ whole genome shotgun (WGS) entry which is preliminary data.</text>
</comment>
<keyword evidence="1" id="KW-0143">Chaperone</keyword>
<feature type="domain" description="BAG" evidence="2">
    <location>
        <begin position="68"/>
        <end position="133"/>
    </location>
</feature>
<gene>
    <name evidence="3" type="ORF">B296_00008473</name>
</gene>
<dbReference type="GO" id="GO:0051087">
    <property type="term" value="F:protein-folding chaperone binding"/>
    <property type="evidence" value="ECO:0007669"/>
    <property type="project" value="InterPro"/>
</dbReference>
<dbReference type="GO" id="GO:0000774">
    <property type="term" value="F:adenyl-nucleotide exchange factor activity"/>
    <property type="evidence" value="ECO:0007669"/>
    <property type="project" value="TreeGrafter"/>
</dbReference>
<dbReference type="Gene3D" id="1.20.58.120">
    <property type="entry name" value="BAG domain"/>
    <property type="match status" value="1"/>
</dbReference>
<sequence length="134" mass="14858">MLSARIGMHPLDQKLIYKDKERDSAAFLDTAGVKDRSKVVLVEDPTAKAKRLLETRKTDKMEKAAKSISAISMEVDKLASKSQVSALEAIVNKGGRVVEQDVVRLIELLMNELLNLDGVVADGDVKQQRRLQVE</sequence>
<dbReference type="InterPro" id="IPR003103">
    <property type="entry name" value="BAG_domain"/>
</dbReference>
<protein>
    <recommendedName>
        <fullName evidence="2">BAG domain-containing protein</fullName>
    </recommendedName>
</protein>
<name>A0A427ARV5_ENSVE</name>
<reference evidence="3 4" key="1">
    <citation type="journal article" date="2014" name="Agronomy (Basel)">
        <title>A Draft Genome Sequence for Ensete ventricosum, the Drought-Tolerant Tree Against Hunger.</title>
        <authorList>
            <person name="Harrison J."/>
            <person name="Moore K.A."/>
            <person name="Paszkiewicz K."/>
            <person name="Jones T."/>
            <person name="Grant M."/>
            <person name="Ambacheew D."/>
            <person name="Muzemil S."/>
            <person name="Studholme D.J."/>
        </authorList>
    </citation>
    <scope>NUCLEOTIDE SEQUENCE [LARGE SCALE GENOMIC DNA]</scope>
</reference>
<dbReference type="Proteomes" id="UP000287651">
    <property type="component" value="Unassembled WGS sequence"/>
</dbReference>
<dbReference type="PANTHER" id="PTHR12329:SF11">
    <property type="entry name" value="BAG FAMILY MOLECULAR CHAPERONE REGULATOR 1"/>
    <property type="match status" value="1"/>
</dbReference>
<accession>A0A427ARV5</accession>
<dbReference type="InterPro" id="IPR036533">
    <property type="entry name" value="BAG_dom_sf"/>
</dbReference>
<dbReference type="Gene3D" id="3.10.20.90">
    <property type="entry name" value="Phosphatidylinositol 3-kinase Catalytic Subunit, Chain A, domain 1"/>
    <property type="match status" value="1"/>
</dbReference>
<dbReference type="InterPro" id="IPR039773">
    <property type="entry name" value="BAG_chaperone_regulator"/>
</dbReference>
<evidence type="ECO:0000313" key="3">
    <source>
        <dbReference type="EMBL" id="RRT78971.1"/>
    </source>
</evidence>
<dbReference type="PANTHER" id="PTHR12329">
    <property type="entry name" value="BCL2-ASSOCIATED ATHANOGENE"/>
    <property type="match status" value="1"/>
</dbReference>